<feature type="transmembrane region" description="Helical" evidence="1">
    <location>
        <begin position="21"/>
        <end position="39"/>
    </location>
</feature>
<dbReference type="AlphaFoldDB" id="A0A4R0YQH2"/>
<organism evidence="2 3">
    <name type="scientific">Dyella soli</name>
    <dbReference type="NCBI Taxonomy" id="522319"/>
    <lineage>
        <taxon>Bacteria</taxon>
        <taxon>Pseudomonadati</taxon>
        <taxon>Pseudomonadota</taxon>
        <taxon>Gammaproteobacteria</taxon>
        <taxon>Lysobacterales</taxon>
        <taxon>Rhodanobacteraceae</taxon>
        <taxon>Dyella</taxon>
    </lineage>
</organism>
<accession>A0A4R0YQH2</accession>
<proteinExistence type="predicted"/>
<feature type="transmembrane region" description="Helical" evidence="1">
    <location>
        <begin position="150"/>
        <end position="169"/>
    </location>
</feature>
<dbReference type="Proteomes" id="UP000291822">
    <property type="component" value="Unassembled WGS sequence"/>
</dbReference>
<dbReference type="Pfam" id="PF11168">
    <property type="entry name" value="DUF2955"/>
    <property type="match status" value="1"/>
</dbReference>
<evidence type="ECO:0000256" key="1">
    <source>
        <dbReference type="SAM" id="Phobius"/>
    </source>
</evidence>
<keyword evidence="1" id="KW-1133">Transmembrane helix</keyword>
<feature type="transmembrane region" description="Helical" evidence="1">
    <location>
        <begin position="98"/>
        <end position="115"/>
    </location>
</feature>
<feature type="transmembrane region" description="Helical" evidence="1">
    <location>
        <begin position="321"/>
        <end position="339"/>
    </location>
</feature>
<sequence length="350" mass="36669">MAGRHAELPAMSTRSHRQGGPALHAALRFAVGVTGAFVACEVLQWTPTFLAPVLAAALLANLPARPSLKITLVLVLTMTAVSLFAFVISQLLHDTPTLLLGLIGLCMLLAFHAMAQRRARLPALLLLICLATIPVVAMIAPAQVDILPTALVRGIALALLMIWIVHVPWPRTAVPASAPQVAADPAGPLALALVSTAIVLPLMLVYLLLGLADALPVLVATVMLVANFDPQRSRMHALGMVVGNIAGGMLGLFVYTLVAFIPTLPFFALLLFLVLFGFGQRIAAGGPTAVVALIACNTMLIILGSALASGPGSSLLWLTRLSQFVLAGVFAVSMLNLLWHRVAPATATTR</sequence>
<feature type="transmembrane region" description="Helical" evidence="1">
    <location>
        <begin position="264"/>
        <end position="283"/>
    </location>
</feature>
<feature type="transmembrane region" description="Helical" evidence="1">
    <location>
        <begin position="181"/>
        <end position="200"/>
    </location>
</feature>
<dbReference type="EMBL" id="SJTG01000003">
    <property type="protein sequence ID" value="TCI08830.1"/>
    <property type="molecule type" value="Genomic_DNA"/>
</dbReference>
<evidence type="ECO:0000313" key="2">
    <source>
        <dbReference type="EMBL" id="TCI08830.1"/>
    </source>
</evidence>
<reference evidence="2 3" key="1">
    <citation type="submission" date="2019-02" db="EMBL/GenBank/DDBJ databases">
        <title>Dyella amyloliquefaciens sp. nov., isolated from forest soil.</title>
        <authorList>
            <person name="Gao Z.-H."/>
            <person name="Qiu L.-H."/>
        </authorList>
    </citation>
    <scope>NUCLEOTIDE SEQUENCE [LARGE SCALE GENOMIC DNA]</scope>
    <source>
        <strain evidence="2 3">KACC 12747</strain>
    </source>
</reference>
<evidence type="ECO:0000313" key="3">
    <source>
        <dbReference type="Proteomes" id="UP000291822"/>
    </source>
</evidence>
<feature type="transmembrane region" description="Helical" evidence="1">
    <location>
        <begin position="71"/>
        <end position="92"/>
    </location>
</feature>
<feature type="transmembrane region" description="Helical" evidence="1">
    <location>
        <begin position="122"/>
        <end position="144"/>
    </location>
</feature>
<feature type="transmembrane region" description="Helical" evidence="1">
    <location>
        <begin position="290"/>
        <end position="309"/>
    </location>
</feature>
<feature type="transmembrane region" description="Helical" evidence="1">
    <location>
        <begin position="45"/>
        <end position="64"/>
    </location>
</feature>
<keyword evidence="1" id="KW-0812">Transmembrane</keyword>
<protein>
    <submittedName>
        <fullName evidence="2">DUF2955 domain-containing protein</fullName>
    </submittedName>
</protein>
<gene>
    <name evidence="2" type="ORF">EZM97_21495</name>
</gene>
<keyword evidence="3" id="KW-1185">Reference proteome</keyword>
<keyword evidence="1" id="KW-0472">Membrane</keyword>
<dbReference type="InterPro" id="IPR022604">
    <property type="entry name" value="DUF2955"/>
</dbReference>
<comment type="caution">
    <text evidence="2">The sequence shown here is derived from an EMBL/GenBank/DDBJ whole genome shotgun (WGS) entry which is preliminary data.</text>
</comment>
<name>A0A4R0YQH2_9GAMM</name>